<dbReference type="InterPro" id="IPR035969">
    <property type="entry name" value="Rab-GAP_TBC_sf"/>
</dbReference>
<feature type="domain" description="Rab-GAP TBC" evidence="3">
    <location>
        <begin position="1"/>
        <end position="213"/>
    </location>
</feature>
<dbReference type="GO" id="GO:0006886">
    <property type="term" value="P:intracellular protein transport"/>
    <property type="evidence" value="ECO:0007669"/>
    <property type="project" value="TreeGrafter"/>
</dbReference>
<evidence type="ECO:0000256" key="2">
    <source>
        <dbReference type="ARBA" id="ARBA00019144"/>
    </source>
</evidence>
<name>A5E0K0_LODEL</name>
<dbReference type="GeneID" id="5232524"/>
<evidence type="ECO:0000259" key="3">
    <source>
        <dbReference type="PROSITE" id="PS50086"/>
    </source>
</evidence>
<dbReference type="eggNOG" id="KOG1091">
    <property type="taxonomic scope" value="Eukaryota"/>
</dbReference>
<evidence type="ECO:0000313" key="4">
    <source>
        <dbReference type="EMBL" id="EDK44958.1"/>
    </source>
</evidence>
<dbReference type="Proteomes" id="UP000001996">
    <property type="component" value="Unassembled WGS sequence"/>
</dbReference>
<dbReference type="Pfam" id="PF00566">
    <property type="entry name" value="RabGAP-TBC"/>
    <property type="match status" value="1"/>
</dbReference>
<dbReference type="PROSITE" id="PS50086">
    <property type="entry name" value="TBC_RABGAP"/>
    <property type="match status" value="1"/>
</dbReference>
<proteinExistence type="inferred from homology"/>
<dbReference type="InterPro" id="IPR000195">
    <property type="entry name" value="Rab-GAP-TBC_dom"/>
</dbReference>
<reference evidence="4 5" key="1">
    <citation type="journal article" date="2009" name="Nature">
        <title>Evolution of pathogenicity and sexual reproduction in eight Candida genomes.</title>
        <authorList>
            <person name="Butler G."/>
            <person name="Rasmussen M.D."/>
            <person name="Lin M.F."/>
            <person name="Santos M.A."/>
            <person name="Sakthikumar S."/>
            <person name="Munro C.A."/>
            <person name="Rheinbay E."/>
            <person name="Grabherr M."/>
            <person name="Forche A."/>
            <person name="Reedy J.L."/>
            <person name="Agrafioti I."/>
            <person name="Arnaud M.B."/>
            <person name="Bates S."/>
            <person name="Brown A.J."/>
            <person name="Brunke S."/>
            <person name="Costanzo M.C."/>
            <person name="Fitzpatrick D.A."/>
            <person name="de Groot P.W."/>
            <person name="Harris D."/>
            <person name="Hoyer L.L."/>
            <person name="Hube B."/>
            <person name="Klis F.M."/>
            <person name="Kodira C."/>
            <person name="Lennard N."/>
            <person name="Logue M.E."/>
            <person name="Martin R."/>
            <person name="Neiman A.M."/>
            <person name="Nikolaou E."/>
            <person name="Quail M.A."/>
            <person name="Quinn J."/>
            <person name="Santos M.C."/>
            <person name="Schmitzberger F.F."/>
            <person name="Sherlock G."/>
            <person name="Shah P."/>
            <person name="Silverstein K.A."/>
            <person name="Skrzypek M.S."/>
            <person name="Soll D."/>
            <person name="Staggs R."/>
            <person name="Stansfield I."/>
            <person name="Stumpf M.P."/>
            <person name="Sudbery P.E."/>
            <person name="Srikantha T."/>
            <person name="Zeng Q."/>
            <person name="Berman J."/>
            <person name="Berriman M."/>
            <person name="Heitman J."/>
            <person name="Gow N.A."/>
            <person name="Lorenz M.C."/>
            <person name="Birren B.W."/>
            <person name="Kellis M."/>
            <person name="Cuomo C.A."/>
        </authorList>
    </citation>
    <scope>NUCLEOTIDE SEQUENCE [LARGE SCALE GENOMIC DNA]</scope>
    <source>
        <strain evidence="5">ATCC 11503 / BCRC 21390 / CBS 2605 / JCM 1781 / NBRC 1676 / NRRL YB-4239</strain>
    </source>
</reference>
<sequence>MEDPLSDLANNLGHIDIEEHEKDIELLQQITVDVDRLFPGEDFFHDLENSNTLHRRRQIVEILYVWAKCNPTVGYKQGLHEILGLVYWNLYKESLNQEGYATNTLSAEEANILNLYNINYICHDAFIIFNKFILSSGIATSFYESETRLADLIEKFNVYLMKVDQFIHYTLSTKLHLESQLWVIRFLRLILLRELGDDLETTMLLWDKLISSEPANCTGPELSHMVELIYFITIHLLIQQKVDIVSSDFSDCLSLLLHYPIPKFPSPTQREAFVNNLFHDSLKLFSKRRHDIKLYEYGVRLNNKYNPGLKISITYRSSSELSDSARSSIDSINSFNNFSVTSRRDSNTERAEKMRFEKKRLEMRLKKKAQLMIKP</sequence>
<dbReference type="AlphaFoldDB" id="A5E0K0"/>
<dbReference type="GO" id="GO:0005096">
    <property type="term" value="F:GTPase activator activity"/>
    <property type="evidence" value="ECO:0007669"/>
    <property type="project" value="TreeGrafter"/>
</dbReference>
<dbReference type="OrthoDB" id="27140at2759"/>
<evidence type="ECO:0000313" key="5">
    <source>
        <dbReference type="Proteomes" id="UP000001996"/>
    </source>
</evidence>
<dbReference type="Gene3D" id="1.10.472.80">
    <property type="entry name" value="Ypt/Rab-GAP domain of gyp1p, domain 3"/>
    <property type="match status" value="1"/>
</dbReference>
<protein>
    <recommendedName>
        <fullName evidence="2">Oxidant-induced cell-cycle arrest protein 5</fullName>
    </recommendedName>
</protein>
<dbReference type="Gene3D" id="1.10.8.270">
    <property type="entry name" value="putative rabgap domain of human tbc1 domain family member 14 like domains"/>
    <property type="match status" value="1"/>
</dbReference>
<dbReference type="EMBL" id="CH981527">
    <property type="protein sequence ID" value="EDK44958.1"/>
    <property type="molecule type" value="Genomic_DNA"/>
</dbReference>
<evidence type="ECO:0000256" key="1">
    <source>
        <dbReference type="ARBA" id="ARBA00005521"/>
    </source>
</evidence>
<dbReference type="PANTHER" id="PTHR22957">
    <property type="entry name" value="TBC1 DOMAIN FAMILY MEMBER GTPASE-ACTIVATING PROTEIN"/>
    <property type="match status" value="1"/>
</dbReference>
<dbReference type="OMA" id="WIIRYLR"/>
<gene>
    <name evidence="4" type="ORF">LELG_03137</name>
</gene>
<dbReference type="STRING" id="379508.A5E0K0"/>
<dbReference type="SUPFAM" id="SSF47923">
    <property type="entry name" value="Ypt/Rab-GAP domain of gyp1p"/>
    <property type="match status" value="2"/>
</dbReference>
<dbReference type="KEGG" id="lel:PVL30_002629"/>
<dbReference type="PANTHER" id="PTHR22957:SF27">
    <property type="entry name" value="TBC1 DOMAIN FAMILY MEMBER 13"/>
    <property type="match status" value="1"/>
</dbReference>
<organism evidence="4 5">
    <name type="scientific">Lodderomyces elongisporus (strain ATCC 11503 / CBS 2605 / JCM 1781 / NBRC 1676 / NRRL YB-4239)</name>
    <name type="common">Yeast</name>
    <name type="synonym">Saccharomyces elongisporus</name>
    <dbReference type="NCBI Taxonomy" id="379508"/>
    <lineage>
        <taxon>Eukaryota</taxon>
        <taxon>Fungi</taxon>
        <taxon>Dikarya</taxon>
        <taxon>Ascomycota</taxon>
        <taxon>Saccharomycotina</taxon>
        <taxon>Pichiomycetes</taxon>
        <taxon>Debaryomycetaceae</taxon>
        <taxon>Candida/Lodderomyces clade</taxon>
        <taxon>Lodderomyces</taxon>
    </lineage>
</organism>
<dbReference type="HOGENOM" id="CLU_042943_0_0_1"/>
<keyword evidence="5" id="KW-1185">Reference proteome</keyword>
<accession>A5E0K0</accession>
<comment type="similarity">
    <text evidence="1">Belongs to the OCA5 family.</text>
</comment>
<dbReference type="InParanoid" id="A5E0K0"/>
<dbReference type="VEuPathDB" id="FungiDB:LELG_03137"/>